<dbReference type="InterPro" id="IPR013005">
    <property type="entry name" value="Ribosomal_uL4-like"/>
</dbReference>
<dbReference type="Pfam" id="PF00573">
    <property type="entry name" value="Ribosomal_L4"/>
    <property type="match status" value="1"/>
</dbReference>
<dbReference type="GO" id="GO:0006412">
    <property type="term" value="P:translation"/>
    <property type="evidence" value="ECO:0007669"/>
    <property type="project" value="InterPro"/>
</dbReference>
<feature type="compositionally biased region" description="Gly residues" evidence="8">
    <location>
        <begin position="52"/>
        <end position="62"/>
    </location>
</feature>
<evidence type="ECO:0000256" key="1">
    <source>
        <dbReference type="ARBA" id="ARBA00010528"/>
    </source>
</evidence>
<evidence type="ECO:0000256" key="5">
    <source>
        <dbReference type="ARBA" id="ARBA00023274"/>
    </source>
</evidence>
<dbReference type="Gramene" id="PHT76975">
    <property type="protein sequence ID" value="PHT76975"/>
    <property type="gene ID" value="T459_20497"/>
</dbReference>
<dbReference type="PANTHER" id="PTHR10746:SF17">
    <property type="entry name" value="LARGE RIBOSOMAL SUBUNIT PROTEIN UL4C"/>
    <property type="match status" value="1"/>
</dbReference>
<reference evidence="9 10" key="1">
    <citation type="journal article" date="2014" name="Nat. Genet.">
        <title>Genome sequence of the hot pepper provides insights into the evolution of pungency in Capsicum species.</title>
        <authorList>
            <person name="Kim S."/>
            <person name="Park M."/>
            <person name="Yeom S.I."/>
            <person name="Kim Y.M."/>
            <person name="Lee J.M."/>
            <person name="Lee H.A."/>
            <person name="Seo E."/>
            <person name="Choi J."/>
            <person name="Cheong K."/>
            <person name="Kim K.T."/>
            <person name="Jung K."/>
            <person name="Lee G.W."/>
            <person name="Oh S.K."/>
            <person name="Bae C."/>
            <person name="Kim S.B."/>
            <person name="Lee H.Y."/>
            <person name="Kim S.Y."/>
            <person name="Kim M.S."/>
            <person name="Kang B.C."/>
            <person name="Jo Y.D."/>
            <person name="Yang H.B."/>
            <person name="Jeong H.J."/>
            <person name="Kang W.H."/>
            <person name="Kwon J.K."/>
            <person name="Shin C."/>
            <person name="Lim J.Y."/>
            <person name="Park J.H."/>
            <person name="Huh J.H."/>
            <person name="Kim J.S."/>
            <person name="Kim B.D."/>
            <person name="Cohen O."/>
            <person name="Paran I."/>
            <person name="Suh M.C."/>
            <person name="Lee S.B."/>
            <person name="Kim Y.K."/>
            <person name="Shin Y."/>
            <person name="Noh S.J."/>
            <person name="Park J."/>
            <person name="Seo Y.S."/>
            <person name="Kwon S.Y."/>
            <person name="Kim H.A."/>
            <person name="Park J.M."/>
            <person name="Kim H.J."/>
            <person name="Choi S.B."/>
            <person name="Bosland P.W."/>
            <person name="Reeves G."/>
            <person name="Jo S.H."/>
            <person name="Lee B.W."/>
            <person name="Cho H.T."/>
            <person name="Choi H.S."/>
            <person name="Lee M.S."/>
            <person name="Yu Y."/>
            <person name="Do Choi Y."/>
            <person name="Park B.S."/>
            <person name="van Deynze A."/>
            <person name="Ashrafi H."/>
            <person name="Hill T."/>
            <person name="Kim W.T."/>
            <person name="Pai H.S."/>
            <person name="Ahn H.K."/>
            <person name="Yeam I."/>
            <person name="Giovannoni J.J."/>
            <person name="Rose J.K."/>
            <person name="Sorensen I."/>
            <person name="Lee S.J."/>
            <person name="Kim R.W."/>
            <person name="Choi I.Y."/>
            <person name="Choi B.S."/>
            <person name="Lim J.S."/>
            <person name="Lee Y.H."/>
            <person name="Choi D."/>
        </authorList>
    </citation>
    <scope>NUCLEOTIDE SEQUENCE [LARGE SCALE GENOMIC DNA]</scope>
    <source>
        <strain evidence="10">cv. CM334</strain>
    </source>
</reference>
<evidence type="ECO:0000256" key="2">
    <source>
        <dbReference type="ARBA" id="ARBA00022730"/>
    </source>
</evidence>
<gene>
    <name evidence="9" type="ORF">T459_20497</name>
</gene>
<dbReference type="Gene3D" id="3.40.1370.10">
    <property type="match status" value="1"/>
</dbReference>
<dbReference type="NCBIfam" id="TIGR03953">
    <property type="entry name" value="rplD_bact"/>
    <property type="match status" value="1"/>
</dbReference>
<protein>
    <recommendedName>
        <fullName evidence="6">Large ribosomal subunit protein uL4c</fullName>
    </recommendedName>
    <alternativeName>
        <fullName evidence="7">50S ribosomal protein L4, chloroplastic</fullName>
    </alternativeName>
</protein>
<dbReference type="PANTHER" id="PTHR10746">
    <property type="entry name" value="50S RIBOSOMAL PROTEIN L4"/>
    <property type="match status" value="1"/>
</dbReference>
<keyword evidence="2" id="KW-0699">rRNA-binding</keyword>
<organism evidence="9 10">
    <name type="scientific">Capsicum annuum</name>
    <name type="common">Capsicum pepper</name>
    <dbReference type="NCBI Taxonomy" id="4072"/>
    <lineage>
        <taxon>Eukaryota</taxon>
        <taxon>Viridiplantae</taxon>
        <taxon>Streptophyta</taxon>
        <taxon>Embryophyta</taxon>
        <taxon>Tracheophyta</taxon>
        <taxon>Spermatophyta</taxon>
        <taxon>Magnoliopsida</taxon>
        <taxon>eudicotyledons</taxon>
        <taxon>Gunneridae</taxon>
        <taxon>Pentapetalae</taxon>
        <taxon>asterids</taxon>
        <taxon>lamiids</taxon>
        <taxon>Solanales</taxon>
        <taxon>Solanaceae</taxon>
        <taxon>Solanoideae</taxon>
        <taxon>Capsiceae</taxon>
        <taxon>Capsicum</taxon>
    </lineage>
</organism>
<reference evidence="9 10" key="2">
    <citation type="journal article" date="2017" name="Genome Biol.">
        <title>New reference genome sequences of hot pepper reveal the massive evolution of plant disease-resistance genes by retroduplication.</title>
        <authorList>
            <person name="Kim S."/>
            <person name="Park J."/>
            <person name="Yeom S.I."/>
            <person name="Kim Y.M."/>
            <person name="Seo E."/>
            <person name="Kim K.T."/>
            <person name="Kim M.S."/>
            <person name="Lee J.M."/>
            <person name="Cheong K."/>
            <person name="Shin H.S."/>
            <person name="Kim S.B."/>
            <person name="Han K."/>
            <person name="Lee J."/>
            <person name="Park M."/>
            <person name="Lee H.A."/>
            <person name="Lee H.Y."/>
            <person name="Lee Y."/>
            <person name="Oh S."/>
            <person name="Lee J.H."/>
            <person name="Choi E."/>
            <person name="Choi E."/>
            <person name="Lee S.E."/>
            <person name="Jeon J."/>
            <person name="Kim H."/>
            <person name="Choi G."/>
            <person name="Song H."/>
            <person name="Lee J."/>
            <person name="Lee S.C."/>
            <person name="Kwon J.K."/>
            <person name="Lee H.Y."/>
            <person name="Koo N."/>
            <person name="Hong Y."/>
            <person name="Kim R.W."/>
            <person name="Kang W.H."/>
            <person name="Huh J.H."/>
            <person name="Kang B.C."/>
            <person name="Yang T.J."/>
            <person name="Lee Y.H."/>
            <person name="Bennetzen J.L."/>
            <person name="Choi D."/>
        </authorList>
    </citation>
    <scope>NUCLEOTIDE SEQUENCE [LARGE SCALE GENOMIC DNA]</scope>
    <source>
        <strain evidence="10">cv. CM334</strain>
    </source>
</reference>
<feature type="region of interest" description="Disordered" evidence="8">
    <location>
        <begin position="207"/>
        <end position="235"/>
    </location>
</feature>
<dbReference type="OMA" id="WRWRLVV"/>
<evidence type="ECO:0000313" key="10">
    <source>
        <dbReference type="Proteomes" id="UP000222542"/>
    </source>
</evidence>
<dbReference type="GO" id="GO:0003735">
    <property type="term" value="F:structural constituent of ribosome"/>
    <property type="evidence" value="ECO:0000318"/>
    <property type="project" value="GO_Central"/>
</dbReference>
<keyword evidence="4 9" id="KW-0689">Ribosomal protein</keyword>
<evidence type="ECO:0000256" key="3">
    <source>
        <dbReference type="ARBA" id="ARBA00022884"/>
    </source>
</evidence>
<sequence length="235" mass="25942">MMVDMFGSVVTAMIVTIDSDSDGCDVNLVDISGGSGWRWRLVVVVDNGSGDKGGNGVRGGGVKPYPQKKTGRARRGSNRTPLRPGGGVVFGPKPKDWSVKINKKEKRLAISTAISSAVENAIVVEEFDDKFDKPKTKEFIELMRRWGLDPKEKSLFLMTEVSDNVVLSSRNIGTLKMLTPRTLNLFDILDSEKLVFTKSAVEFLNERYGNDDNDWEEEEDEQDGGEAEESGESSE</sequence>
<dbReference type="EMBL" id="AYRZ02000007">
    <property type="protein sequence ID" value="PHT76975.1"/>
    <property type="molecule type" value="Genomic_DNA"/>
</dbReference>
<evidence type="ECO:0000256" key="8">
    <source>
        <dbReference type="SAM" id="MobiDB-lite"/>
    </source>
</evidence>
<name>A0A2G2Z545_CAPAN</name>
<accession>A0A2G2Z545</accession>
<evidence type="ECO:0000256" key="7">
    <source>
        <dbReference type="ARBA" id="ARBA00035387"/>
    </source>
</evidence>
<evidence type="ECO:0000313" key="9">
    <source>
        <dbReference type="EMBL" id="PHT76975.1"/>
    </source>
</evidence>
<dbReference type="InterPro" id="IPR002136">
    <property type="entry name" value="Ribosomal_uL4"/>
</dbReference>
<feature type="compositionally biased region" description="Acidic residues" evidence="8">
    <location>
        <begin position="211"/>
        <end position="235"/>
    </location>
</feature>
<keyword evidence="3" id="KW-0694">RNA-binding</keyword>
<dbReference type="GO" id="GO:1990904">
    <property type="term" value="C:ribonucleoprotein complex"/>
    <property type="evidence" value="ECO:0007669"/>
    <property type="project" value="UniProtKB-KW"/>
</dbReference>
<dbReference type="GO" id="GO:0019843">
    <property type="term" value="F:rRNA binding"/>
    <property type="evidence" value="ECO:0007669"/>
    <property type="project" value="UniProtKB-KW"/>
</dbReference>
<keyword evidence="10" id="KW-1185">Reference proteome</keyword>
<dbReference type="AlphaFoldDB" id="A0A2G2Z545"/>
<comment type="caution">
    <text evidence="9">The sequence shown here is derived from an EMBL/GenBank/DDBJ whole genome shotgun (WGS) entry which is preliminary data.</text>
</comment>
<evidence type="ECO:0000256" key="6">
    <source>
        <dbReference type="ARBA" id="ARBA00035208"/>
    </source>
</evidence>
<dbReference type="InterPro" id="IPR023574">
    <property type="entry name" value="Ribosomal_uL4_dom_sf"/>
</dbReference>
<dbReference type="SUPFAM" id="SSF52166">
    <property type="entry name" value="Ribosomal protein L4"/>
    <property type="match status" value="1"/>
</dbReference>
<feature type="region of interest" description="Disordered" evidence="8">
    <location>
        <begin position="52"/>
        <end position="86"/>
    </location>
</feature>
<proteinExistence type="inferred from homology"/>
<dbReference type="Proteomes" id="UP000222542">
    <property type="component" value="Unassembled WGS sequence"/>
</dbReference>
<keyword evidence="5" id="KW-0687">Ribonucleoprotein</keyword>
<evidence type="ECO:0000256" key="4">
    <source>
        <dbReference type="ARBA" id="ARBA00022980"/>
    </source>
</evidence>
<comment type="similarity">
    <text evidence="1">Belongs to the universal ribosomal protein uL4 family.</text>
</comment>
<dbReference type="GO" id="GO:0005840">
    <property type="term" value="C:ribosome"/>
    <property type="evidence" value="ECO:0007669"/>
    <property type="project" value="UniProtKB-KW"/>
</dbReference>
<dbReference type="STRING" id="4072.A0A2G2Z545"/>